<dbReference type="InterPro" id="IPR018674">
    <property type="entry name" value="DUF2142_membrane"/>
</dbReference>
<evidence type="ECO:0000313" key="2">
    <source>
        <dbReference type="EMBL" id="QMW77443.1"/>
    </source>
</evidence>
<organism evidence="2 3">
    <name type="scientific">Blautia producta</name>
    <dbReference type="NCBI Taxonomy" id="33035"/>
    <lineage>
        <taxon>Bacteria</taxon>
        <taxon>Bacillati</taxon>
        <taxon>Bacillota</taxon>
        <taxon>Clostridia</taxon>
        <taxon>Lachnospirales</taxon>
        <taxon>Lachnospiraceae</taxon>
        <taxon>Blautia</taxon>
    </lineage>
</organism>
<feature type="transmembrane region" description="Helical" evidence="1">
    <location>
        <begin position="189"/>
        <end position="208"/>
    </location>
</feature>
<feature type="transmembrane region" description="Helical" evidence="1">
    <location>
        <begin position="608"/>
        <end position="630"/>
    </location>
</feature>
<feature type="transmembrane region" description="Helical" evidence="1">
    <location>
        <begin position="579"/>
        <end position="596"/>
    </location>
</feature>
<feature type="transmembrane region" description="Helical" evidence="1">
    <location>
        <begin position="505"/>
        <end position="526"/>
    </location>
</feature>
<feature type="transmembrane region" description="Helical" evidence="1">
    <location>
        <begin position="357"/>
        <end position="376"/>
    </location>
</feature>
<keyword evidence="1" id="KW-0472">Membrane</keyword>
<evidence type="ECO:0000256" key="1">
    <source>
        <dbReference type="SAM" id="Phobius"/>
    </source>
</evidence>
<feature type="transmembrane region" description="Helical" evidence="1">
    <location>
        <begin position="546"/>
        <end position="567"/>
    </location>
</feature>
<sequence length="634" mass="73033">MYWKMIKSVRVKLNWWKRLLIIMISAVLAGFIIEGILQFYETTKSDIPQRISLQDIQVKNGDKEENLYIMKKSGEIKIDVSGMYINKFQYYYAAENNFEADIIIETKNLYGNWETQRIKDPCRSNLNNSFVNIKNNVKSITIKLPPDVVVGDFTANNAKDSNGYRILYICAFVGLLLFLLLFKKEIGKRVELGFLMISMTIGMLFIAIQPPQFTSWDEHIHFYHVFDFFDGDHVEWNQAEYYAYINPESKEKVPFTTKEEKALQIQYFNEHTQDSGYSYEKSSFTVSRLGYLHMAIVVAAGNFIGLPFYVVYLLGKIANLVLYCILMFFAIKTIPIAKNLLAVLALMPTPMVLATAYSYDVALIGFLSLGIALLVREFYYPEKKLHKAMFVCIPLCFLYGSCPKAIYVPLMLIALFLPLKKFKSKKQCWIWKSIIIITCILLMLTFLIPTAGNTMASDLRGGDTDVGRQLQMVLGHPWAYIQILFENISRTFNDYMMGIQSLSTMAYEGVFDFYMLVTVLVFGVALTEPRKTMNGITKRSMNIFKVCTLPLSAGVLVLIWTALYLAFTEVGEVVIKGVQGRYYIPLLLPLFLVFYTDKIYTKWKEENYNLVMYLIVLLILHLALYSRFLIPYCS</sequence>
<reference evidence="2 3" key="1">
    <citation type="submission" date="2019-04" db="EMBL/GenBank/DDBJ databases">
        <authorList>
            <person name="Schori C."/>
            <person name="Ahrens C."/>
        </authorList>
    </citation>
    <scope>NUCLEOTIDE SEQUENCE [LARGE SCALE GENOMIC DNA]</scope>
    <source>
        <strain evidence="2 3">DSM 2950</strain>
    </source>
</reference>
<dbReference type="Proteomes" id="UP000515789">
    <property type="component" value="Chromosome"/>
</dbReference>
<dbReference type="AlphaFoldDB" id="A0A7G5MS50"/>
<feature type="transmembrane region" description="Helical" evidence="1">
    <location>
        <begin position="429"/>
        <end position="448"/>
    </location>
</feature>
<feature type="transmembrane region" description="Helical" evidence="1">
    <location>
        <begin position="163"/>
        <end position="182"/>
    </location>
</feature>
<evidence type="ECO:0000313" key="3">
    <source>
        <dbReference type="Proteomes" id="UP000515789"/>
    </source>
</evidence>
<accession>A0A7G5MS50</accession>
<feature type="transmembrane region" description="Helical" evidence="1">
    <location>
        <begin position="20"/>
        <end position="40"/>
    </location>
</feature>
<feature type="transmembrane region" description="Helical" evidence="1">
    <location>
        <begin position="291"/>
        <end position="313"/>
    </location>
</feature>
<protein>
    <submittedName>
        <fullName evidence="2">DUF2142 domain-containing protein</fullName>
    </submittedName>
</protein>
<dbReference type="EMBL" id="CP039126">
    <property type="protein sequence ID" value="QMW77443.1"/>
    <property type="molecule type" value="Genomic_DNA"/>
</dbReference>
<keyword evidence="1" id="KW-1133">Transmembrane helix</keyword>
<gene>
    <name evidence="2" type="ORF">E5259_07465</name>
</gene>
<proteinExistence type="predicted"/>
<keyword evidence="1" id="KW-0812">Transmembrane</keyword>
<feature type="transmembrane region" description="Helical" evidence="1">
    <location>
        <begin position="320"/>
        <end position="337"/>
    </location>
</feature>
<name>A0A7G5MS50_9FIRM</name>
<dbReference type="Pfam" id="PF09913">
    <property type="entry name" value="DUF2142"/>
    <property type="match status" value="1"/>
</dbReference>